<organism evidence="1 2">
    <name type="scientific">Gemmatimonas phototrophica</name>
    <dbReference type="NCBI Taxonomy" id="1379270"/>
    <lineage>
        <taxon>Bacteria</taxon>
        <taxon>Pseudomonadati</taxon>
        <taxon>Gemmatimonadota</taxon>
        <taxon>Gemmatimonadia</taxon>
        <taxon>Gemmatimonadales</taxon>
        <taxon>Gemmatimonadaceae</taxon>
        <taxon>Gemmatimonas</taxon>
    </lineage>
</organism>
<dbReference type="AlphaFoldDB" id="A0A143BJY2"/>
<dbReference type="EMBL" id="CP011454">
    <property type="protein sequence ID" value="AMW04841.1"/>
    <property type="molecule type" value="Genomic_DNA"/>
</dbReference>
<protein>
    <submittedName>
        <fullName evidence="1">Uncharacterized protein</fullName>
    </submittedName>
</protein>
<keyword evidence="2" id="KW-1185">Reference proteome</keyword>
<proteinExistence type="predicted"/>
<accession>A0A143BJY2</accession>
<gene>
    <name evidence="1" type="ORF">GEMMAAP_08335</name>
</gene>
<sequence>MSVMWRRRACRLLGDLHVRPRYLAWSFAAAVFFAVPVHAQTLTVVSGAIDTLVTATALSSGIAVVRQMTASISNCERRGGTRTCSAHISVTAGGSTLSATDLRWGVNAAACTNPVAVSTTPPLASTAFPAVLTVTAINGGASGQASFVLCYVVGWSTAPARYTPTLYFRVVRE</sequence>
<reference evidence="1 2" key="2">
    <citation type="journal article" date="2016" name="Environ. Microbiol. Rep.">
        <title>Metagenomic evidence for the presence of phototrophic Gemmatimonadetes bacteria in diverse environments.</title>
        <authorList>
            <person name="Zeng Y."/>
            <person name="Baumbach J."/>
            <person name="Barbosa E.G."/>
            <person name="Azevedo V."/>
            <person name="Zhang C."/>
            <person name="Koblizek M."/>
        </authorList>
    </citation>
    <scope>NUCLEOTIDE SEQUENCE [LARGE SCALE GENOMIC DNA]</scope>
    <source>
        <strain evidence="1 2">AP64</strain>
    </source>
</reference>
<reference evidence="1 2" key="1">
    <citation type="journal article" date="2014" name="Proc. Natl. Acad. Sci. U.S.A.">
        <title>Functional type 2 photosynthetic reaction centers found in the rare bacterial phylum Gemmatimonadetes.</title>
        <authorList>
            <person name="Zeng Y."/>
            <person name="Feng F."/>
            <person name="Medova H."/>
            <person name="Dean J."/>
            <person name="Koblizek M."/>
        </authorList>
    </citation>
    <scope>NUCLEOTIDE SEQUENCE [LARGE SCALE GENOMIC DNA]</scope>
    <source>
        <strain evidence="1 2">AP64</strain>
    </source>
</reference>
<dbReference type="STRING" id="1379270.GEMMAAP_08335"/>
<dbReference type="Proteomes" id="UP000076404">
    <property type="component" value="Chromosome"/>
</dbReference>
<evidence type="ECO:0000313" key="1">
    <source>
        <dbReference type="EMBL" id="AMW04841.1"/>
    </source>
</evidence>
<dbReference type="KEGG" id="gph:GEMMAAP_08335"/>
<evidence type="ECO:0000313" key="2">
    <source>
        <dbReference type="Proteomes" id="UP000076404"/>
    </source>
</evidence>
<dbReference type="RefSeq" id="WP_026850611.1">
    <property type="nucleotide sequence ID" value="NZ_CP011454.1"/>
</dbReference>
<name>A0A143BJY2_9BACT</name>